<dbReference type="Gene3D" id="2.30.30.140">
    <property type="match status" value="1"/>
</dbReference>
<dbReference type="VEuPathDB" id="FungiDB:AeMF1_011452"/>
<dbReference type="InterPro" id="IPR025995">
    <property type="entry name" value="Tudor-knot"/>
</dbReference>
<protein>
    <recommendedName>
        <fullName evidence="2">Tudor-knot domain-containing protein</fullName>
    </recommendedName>
</protein>
<evidence type="ECO:0000313" key="4">
    <source>
        <dbReference type="Proteomes" id="UP000481153"/>
    </source>
</evidence>
<dbReference type="AlphaFoldDB" id="A0A6G0XYL4"/>
<dbReference type="CDD" id="cd20104">
    <property type="entry name" value="MBT_PHF20L1-like"/>
    <property type="match status" value="1"/>
</dbReference>
<feature type="compositionally biased region" description="Polar residues" evidence="1">
    <location>
        <begin position="262"/>
        <end position="272"/>
    </location>
</feature>
<evidence type="ECO:0000256" key="1">
    <source>
        <dbReference type="SAM" id="MobiDB-lite"/>
    </source>
</evidence>
<accession>A0A6G0XYL4</accession>
<feature type="region of interest" description="Disordered" evidence="1">
    <location>
        <begin position="1"/>
        <end position="30"/>
    </location>
</feature>
<feature type="compositionally biased region" description="Basic and acidic residues" evidence="1">
    <location>
        <begin position="204"/>
        <end position="214"/>
    </location>
</feature>
<evidence type="ECO:0000313" key="3">
    <source>
        <dbReference type="EMBL" id="KAF0745645.1"/>
    </source>
</evidence>
<dbReference type="Pfam" id="PF11717">
    <property type="entry name" value="Tudor-knot"/>
    <property type="match status" value="1"/>
</dbReference>
<feature type="compositionally biased region" description="Polar residues" evidence="1">
    <location>
        <begin position="1"/>
        <end position="15"/>
    </location>
</feature>
<feature type="region of interest" description="Disordered" evidence="1">
    <location>
        <begin position="173"/>
        <end position="397"/>
    </location>
</feature>
<sequence length="513" mass="57063">MLICTTSADGITPETSPRLDGPGGSQRRSSARLAKVEETAKRMVQPSKPTTSVGFSVSAKKKEEKYMGIGVVVDTKDESKEWHEARIIDANPTARLLKVHYLGWHKRYDAWVPIDSIVGHGSRVKGATVSDKSLRLTNMRATLFRLNPNYVEKSPNKPPSTTEKKKDVLVFSEKKESATSVPEKVSKSPSATTRRVSPRTTGVLEERKSKELHPKSNTSKKPHETTSIKTETKTTATSASQARGTSQRVDPKHSKNSETKDASTSQALTKTKNTSKKRKVLSDKGVEEEEPKNARVTTQRIDPKLSKHGKAKDASTSQALTKTKNTSKKRKVLSDKGVEVEVPKNAKKADNSAKTDDSTRATSVVSPMPTQALTKPQKQKANPLKRESDSKVDNTAQKRARIEPLDTKLASLKLGKKTGELKSSKDGHKPLSKSALAEIFRHRVREQQLSPLPPKQPQTQRCFPHEMNPLRKQVRNANLMYMQQQDAYLRDSIQRWTAIQQTFVKDIKSVVLL</sequence>
<feature type="domain" description="Tudor-knot" evidence="2">
    <location>
        <begin position="76"/>
        <end position="117"/>
    </location>
</feature>
<feature type="compositionally biased region" description="Polar residues" evidence="1">
    <location>
        <begin position="187"/>
        <end position="200"/>
    </location>
</feature>
<feature type="region of interest" description="Disordered" evidence="1">
    <location>
        <begin position="148"/>
        <end position="167"/>
    </location>
</feature>
<proteinExistence type="predicted"/>
<keyword evidence="4" id="KW-1185">Reference proteome</keyword>
<gene>
    <name evidence="3" type="ORF">Ae201684_000098</name>
</gene>
<comment type="caution">
    <text evidence="3">The sequence shown here is derived from an EMBL/GenBank/DDBJ whole genome shotgun (WGS) entry which is preliminary data.</text>
</comment>
<dbReference type="SUPFAM" id="SSF54160">
    <property type="entry name" value="Chromo domain-like"/>
    <property type="match status" value="1"/>
</dbReference>
<reference evidence="3 4" key="1">
    <citation type="submission" date="2019-07" db="EMBL/GenBank/DDBJ databases">
        <title>Genomics analysis of Aphanomyces spp. identifies a new class of oomycete effector associated with host adaptation.</title>
        <authorList>
            <person name="Gaulin E."/>
        </authorList>
    </citation>
    <scope>NUCLEOTIDE SEQUENCE [LARGE SCALE GENOMIC DNA]</scope>
    <source>
        <strain evidence="3 4">ATCC 201684</strain>
    </source>
</reference>
<name>A0A6G0XYL4_9STRA</name>
<dbReference type="InterPro" id="IPR016197">
    <property type="entry name" value="Chromo-like_dom_sf"/>
</dbReference>
<dbReference type="Proteomes" id="UP000481153">
    <property type="component" value="Unassembled WGS sequence"/>
</dbReference>
<feature type="compositionally biased region" description="Polar residues" evidence="1">
    <location>
        <begin position="360"/>
        <end position="380"/>
    </location>
</feature>
<feature type="compositionally biased region" description="Basic and acidic residues" evidence="1">
    <location>
        <begin position="332"/>
        <end position="359"/>
    </location>
</feature>
<dbReference type="EMBL" id="VJMJ01000001">
    <property type="protein sequence ID" value="KAF0745645.1"/>
    <property type="molecule type" value="Genomic_DNA"/>
</dbReference>
<organism evidence="3 4">
    <name type="scientific">Aphanomyces euteiches</name>
    <dbReference type="NCBI Taxonomy" id="100861"/>
    <lineage>
        <taxon>Eukaryota</taxon>
        <taxon>Sar</taxon>
        <taxon>Stramenopiles</taxon>
        <taxon>Oomycota</taxon>
        <taxon>Saprolegniomycetes</taxon>
        <taxon>Saprolegniales</taxon>
        <taxon>Verrucalvaceae</taxon>
        <taxon>Aphanomyces</taxon>
    </lineage>
</organism>
<feature type="compositionally biased region" description="Basic and acidic residues" evidence="1">
    <location>
        <begin position="249"/>
        <end position="261"/>
    </location>
</feature>
<feature type="compositionally biased region" description="Basic and acidic residues" evidence="1">
    <location>
        <begin position="221"/>
        <end position="232"/>
    </location>
</feature>
<evidence type="ECO:0000259" key="2">
    <source>
        <dbReference type="Pfam" id="PF11717"/>
    </source>
</evidence>
<feature type="compositionally biased region" description="Polar residues" evidence="1">
    <location>
        <begin position="314"/>
        <end position="324"/>
    </location>
</feature>